<evidence type="ECO:0000313" key="3">
    <source>
        <dbReference type="EMBL" id="MFM0594576.1"/>
    </source>
</evidence>
<evidence type="ECO:0000256" key="1">
    <source>
        <dbReference type="SAM" id="MobiDB-lite"/>
    </source>
</evidence>
<organism evidence="3 4">
    <name type="scientific">Paraburkholderia dilworthii</name>
    <dbReference type="NCBI Taxonomy" id="948106"/>
    <lineage>
        <taxon>Bacteria</taxon>
        <taxon>Pseudomonadati</taxon>
        <taxon>Pseudomonadota</taxon>
        <taxon>Betaproteobacteria</taxon>
        <taxon>Burkholderiales</taxon>
        <taxon>Burkholderiaceae</taxon>
        <taxon>Paraburkholderia</taxon>
    </lineage>
</organism>
<evidence type="ECO:0000256" key="2">
    <source>
        <dbReference type="SAM" id="Phobius"/>
    </source>
</evidence>
<accession>A0ABW9D6P8</accession>
<evidence type="ECO:0000313" key="4">
    <source>
        <dbReference type="Proteomes" id="UP001629367"/>
    </source>
</evidence>
<keyword evidence="4" id="KW-1185">Reference proteome</keyword>
<gene>
    <name evidence="3" type="ORF">PQQ68_16260</name>
</gene>
<keyword evidence="2" id="KW-1133">Transmembrane helix</keyword>
<comment type="caution">
    <text evidence="3">The sequence shown here is derived from an EMBL/GenBank/DDBJ whole genome shotgun (WGS) entry which is preliminary data.</text>
</comment>
<keyword evidence="2" id="KW-0812">Transmembrane</keyword>
<keyword evidence="2" id="KW-0472">Membrane</keyword>
<dbReference type="EMBL" id="JAQQBZ010000010">
    <property type="protein sequence ID" value="MFM0594576.1"/>
    <property type="molecule type" value="Genomic_DNA"/>
</dbReference>
<sequence length="438" mass="44591">MKLLRILTGVHAGAQLQLTPGTHRVGADDDADIRLTDWRGADALLHVDASGVVSAQRVAAAVSAAQSAQTANGQAAAPLAGEEVVLLVDFVPMQFDDMILCIGADDAAWPSDLDLLSMLLARPAEARFAAERKKRRRYVGAVAACFVLGIVIVAGSLLTTTQMSRAALPRNADDRAQRVSEALAAAHLSGLQAHAVGSTVVVTGMVTSPADDDAVRTLLARIAPSGMARNYDVAQNDARSIEDSLGVAGAHVRYLGDGNFAITGAVSSRADLDAALARVRADLDPNVKNIVVQVAENGNVAVGSATPASYSEMISSDDVRYAQTPDGVKHIYAVDPPASDSEANAGGVAAATATATANVNVNASANGNANASVNKGANANAALNGKANPNNTANVANAINTTNTAIVDNDTVTRSAAGVVPLPNPATLPSAQPHGPAS</sequence>
<protein>
    <submittedName>
        <fullName evidence="3">Type III secretion protein</fullName>
    </submittedName>
</protein>
<feature type="region of interest" description="Disordered" evidence="1">
    <location>
        <begin position="417"/>
        <end position="438"/>
    </location>
</feature>
<feature type="transmembrane region" description="Helical" evidence="2">
    <location>
        <begin position="138"/>
        <end position="158"/>
    </location>
</feature>
<dbReference type="Proteomes" id="UP001629367">
    <property type="component" value="Unassembled WGS sequence"/>
</dbReference>
<proteinExistence type="predicted"/>
<name>A0ABW9D6P8_9BURK</name>
<dbReference type="RefSeq" id="WP_408213486.1">
    <property type="nucleotide sequence ID" value="NZ_JAQQBZ010000010.1"/>
</dbReference>
<reference evidence="3 4" key="1">
    <citation type="journal article" date="2024" name="Chem. Sci.">
        <title>Discovery of megapolipeptins by genome mining of a Burkholderiales bacteria collection.</title>
        <authorList>
            <person name="Paulo B.S."/>
            <person name="Recchia M.J.J."/>
            <person name="Lee S."/>
            <person name="Fergusson C.H."/>
            <person name="Romanowski S.B."/>
            <person name="Hernandez A."/>
            <person name="Krull N."/>
            <person name="Liu D.Y."/>
            <person name="Cavanagh H."/>
            <person name="Bos A."/>
            <person name="Gray C.A."/>
            <person name="Murphy B.T."/>
            <person name="Linington R.G."/>
            <person name="Eustaquio A.S."/>
        </authorList>
    </citation>
    <scope>NUCLEOTIDE SEQUENCE [LARGE SCALE GENOMIC DNA]</scope>
    <source>
        <strain evidence="3 4">RL17-335-BIF-A</strain>
    </source>
</reference>